<dbReference type="Gene3D" id="1.50.10.10">
    <property type="match status" value="1"/>
</dbReference>
<dbReference type="InterPro" id="IPR008928">
    <property type="entry name" value="6-hairpin_glycosidase_sf"/>
</dbReference>
<dbReference type="InterPro" id="IPR012341">
    <property type="entry name" value="6hp_glycosidase-like_sf"/>
</dbReference>
<dbReference type="EMBL" id="JACRTE010000005">
    <property type="protein sequence ID" value="MBC8596417.1"/>
    <property type="molecule type" value="Genomic_DNA"/>
</dbReference>
<dbReference type="Pfam" id="PF22422">
    <property type="entry name" value="MGH1-like_GH"/>
    <property type="match status" value="1"/>
</dbReference>
<dbReference type="GO" id="GO:0004573">
    <property type="term" value="F:Glc3Man9GlcNAc2 oligosaccharide glucosidase activity"/>
    <property type="evidence" value="ECO:0007669"/>
    <property type="project" value="InterPro"/>
</dbReference>
<evidence type="ECO:0000256" key="3">
    <source>
        <dbReference type="ARBA" id="ARBA00023295"/>
    </source>
</evidence>
<dbReference type="SUPFAM" id="SSF48208">
    <property type="entry name" value="Six-hairpin glycosidases"/>
    <property type="match status" value="1"/>
</dbReference>
<comment type="caution">
    <text evidence="5">The sequence shown here is derived from an EMBL/GenBank/DDBJ whole genome shotgun (WGS) entry which is preliminary data.</text>
</comment>
<gene>
    <name evidence="5" type="ORF">H8706_06000</name>
</gene>
<evidence type="ECO:0000313" key="5">
    <source>
        <dbReference type="EMBL" id="MBC8596417.1"/>
    </source>
</evidence>
<reference evidence="5" key="1">
    <citation type="submission" date="2020-08" db="EMBL/GenBank/DDBJ databases">
        <title>Genome public.</title>
        <authorList>
            <person name="Liu C."/>
            <person name="Sun Q."/>
        </authorList>
    </citation>
    <scope>NUCLEOTIDE SEQUENCE</scope>
    <source>
        <strain evidence="5">NSJ-50</strain>
    </source>
</reference>
<dbReference type="GO" id="GO:0006487">
    <property type="term" value="P:protein N-linked glycosylation"/>
    <property type="evidence" value="ECO:0007669"/>
    <property type="project" value="TreeGrafter"/>
</dbReference>
<dbReference type="AlphaFoldDB" id="A0A926FBV4"/>
<name>A0A926FBV4_9FIRM</name>
<protein>
    <submittedName>
        <fullName evidence="5">Glycoside hydrolase</fullName>
    </submittedName>
</protein>
<organism evidence="5 6">
    <name type="scientific">Qingrenia yutianensis</name>
    <dbReference type="NCBI Taxonomy" id="2763676"/>
    <lineage>
        <taxon>Bacteria</taxon>
        <taxon>Bacillati</taxon>
        <taxon>Bacillota</taxon>
        <taxon>Clostridia</taxon>
        <taxon>Eubacteriales</taxon>
        <taxon>Oscillospiraceae</taxon>
        <taxon>Qingrenia</taxon>
    </lineage>
</organism>
<evidence type="ECO:0000256" key="1">
    <source>
        <dbReference type="ARBA" id="ARBA00010833"/>
    </source>
</evidence>
<dbReference type="RefSeq" id="WP_262431894.1">
    <property type="nucleotide sequence ID" value="NZ_JACRTE010000005.1"/>
</dbReference>
<dbReference type="Proteomes" id="UP000647416">
    <property type="component" value="Unassembled WGS sequence"/>
</dbReference>
<keyword evidence="3" id="KW-0326">Glycosidase</keyword>
<keyword evidence="2 5" id="KW-0378">Hydrolase</keyword>
<dbReference type="InterPro" id="IPR004888">
    <property type="entry name" value="Glycoside_hydrolase_63"/>
</dbReference>
<accession>A0A926FBV4</accession>
<keyword evidence="6" id="KW-1185">Reference proteome</keyword>
<evidence type="ECO:0000313" key="6">
    <source>
        <dbReference type="Proteomes" id="UP000647416"/>
    </source>
</evidence>
<feature type="domain" description="Mannosylglycerate hydrolase MGH1-like glycoside hydrolase" evidence="4">
    <location>
        <begin position="113"/>
        <end position="400"/>
    </location>
</feature>
<sequence>MRTYQVNESSFYIDEPYVKNNTFIGKNAENEDLPEYEKIKNLLPVPIMDGYESTLDCYNKVWKLAFANLKKPFENSGFVTNFIDAAFNGAIFMWDTSFILMFAKYGRRAFDFQKTLDNFYAKQHRDGFICREIRESDGGDYFARHDPISTGPDIMGWCEWDYYISTGDEKRLASVFDPLMAYHKWYMENRTWRDGSYWSSGWGCGMDNTPRLMKGYDVSFSHGHQVWIDTCFQQVLSAKCLIKMAKVLKRSDETEFLKNEIKNLENIINTELWDEKTAFYYDKWRDGRLNGVMSVASYWGLISGSVPGERLDRFVSHLENENEFNRTHRVPSLSASDENFVPTGGYWCGAVWAPATYMILKGLENCKKTRLAHEIGLNHVENVVKCFEETGTVWENYAPDIFGKNSSARGDFVGWTGLAPVAVLIEYVLGIKGNISENKIVWDVNLTCRHGIENYPLKNGETVSLICEARKSEDEKPVICKIGADVDVYINWKKGNFKI</sequence>
<comment type="similarity">
    <text evidence="1">Belongs to the glycosyl hydrolase 63 family.</text>
</comment>
<dbReference type="PANTHER" id="PTHR10412">
    <property type="entry name" value="MANNOSYL-OLIGOSACCHARIDE GLUCOSIDASE"/>
    <property type="match status" value="1"/>
</dbReference>
<dbReference type="InterPro" id="IPR054491">
    <property type="entry name" value="MGH1-like_GH"/>
</dbReference>
<dbReference type="PANTHER" id="PTHR10412:SF11">
    <property type="entry name" value="MANNOSYL-OLIGOSACCHARIDE GLUCOSIDASE"/>
    <property type="match status" value="1"/>
</dbReference>
<proteinExistence type="inferred from homology"/>
<dbReference type="GO" id="GO:0009311">
    <property type="term" value="P:oligosaccharide metabolic process"/>
    <property type="evidence" value="ECO:0007669"/>
    <property type="project" value="InterPro"/>
</dbReference>
<evidence type="ECO:0000259" key="4">
    <source>
        <dbReference type="Pfam" id="PF22422"/>
    </source>
</evidence>
<evidence type="ECO:0000256" key="2">
    <source>
        <dbReference type="ARBA" id="ARBA00022801"/>
    </source>
</evidence>